<feature type="compositionally biased region" description="Low complexity" evidence="1">
    <location>
        <begin position="51"/>
        <end position="64"/>
    </location>
</feature>
<gene>
    <name evidence="2" type="ORF">LIER_40956</name>
</gene>
<evidence type="ECO:0000313" key="2">
    <source>
        <dbReference type="EMBL" id="GAA0170417.1"/>
    </source>
</evidence>
<comment type="caution">
    <text evidence="2">The sequence shown here is derived from an EMBL/GenBank/DDBJ whole genome shotgun (WGS) entry which is preliminary data.</text>
</comment>
<reference evidence="2 3" key="1">
    <citation type="submission" date="2024-01" db="EMBL/GenBank/DDBJ databases">
        <title>The complete chloroplast genome sequence of Lithospermum erythrorhizon: insights into the phylogenetic relationship among Boraginaceae species and the maternal lineages of purple gromwells.</title>
        <authorList>
            <person name="Okada T."/>
            <person name="Watanabe K."/>
        </authorList>
    </citation>
    <scope>NUCLEOTIDE SEQUENCE [LARGE SCALE GENOMIC DNA]</scope>
</reference>
<keyword evidence="3" id="KW-1185">Reference proteome</keyword>
<dbReference type="Proteomes" id="UP001454036">
    <property type="component" value="Unassembled WGS sequence"/>
</dbReference>
<evidence type="ECO:0000256" key="1">
    <source>
        <dbReference type="SAM" id="MobiDB-lite"/>
    </source>
</evidence>
<sequence length="106" mass="11589">MYVETEPLCLAKNKISPMINSTSMSVLCSSLRKWMSCLESLPNTTRFHPFSQANSNPSRAARASTTNGEATWGSRLSVAPKKSLFACLLTTPAAPALVSSYMLHRH</sequence>
<proteinExistence type="predicted"/>
<accession>A0AAV3R630</accession>
<name>A0AAV3R630_LITER</name>
<dbReference type="AlphaFoldDB" id="A0AAV3R630"/>
<organism evidence="2 3">
    <name type="scientific">Lithospermum erythrorhizon</name>
    <name type="common">Purple gromwell</name>
    <name type="synonym">Lithospermum officinale var. erythrorhizon</name>
    <dbReference type="NCBI Taxonomy" id="34254"/>
    <lineage>
        <taxon>Eukaryota</taxon>
        <taxon>Viridiplantae</taxon>
        <taxon>Streptophyta</taxon>
        <taxon>Embryophyta</taxon>
        <taxon>Tracheophyta</taxon>
        <taxon>Spermatophyta</taxon>
        <taxon>Magnoliopsida</taxon>
        <taxon>eudicotyledons</taxon>
        <taxon>Gunneridae</taxon>
        <taxon>Pentapetalae</taxon>
        <taxon>asterids</taxon>
        <taxon>lamiids</taxon>
        <taxon>Boraginales</taxon>
        <taxon>Boraginaceae</taxon>
        <taxon>Boraginoideae</taxon>
        <taxon>Lithospermeae</taxon>
        <taxon>Lithospermum</taxon>
    </lineage>
</organism>
<dbReference type="EMBL" id="BAABME010024540">
    <property type="protein sequence ID" value="GAA0170417.1"/>
    <property type="molecule type" value="Genomic_DNA"/>
</dbReference>
<protein>
    <submittedName>
        <fullName evidence="2">Uncharacterized protein</fullName>
    </submittedName>
</protein>
<feature type="region of interest" description="Disordered" evidence="1">
    <location>
        <begin position="49"/>
        <end position="70"/>
    </location>
</feature>
<evidence type="ECO:0000313" key="3">
    <source>
        <dbReference type="Proteomes" id="UP001454036"/>
    </source>
</evidence>